<name>A0A1H7FY74_RUMAL</name>
<dbReference type="InterPro" id="IPR003709">
    <property type="entry name" value="VanY-like_core_dom"/>
</dbReference>
<gene>
    <name evidence="2" type="ORF">SAMN05216469_101367</name>
</gene>
<reference evidence="2 3" key="1">
    <citation type="submission" date="2016-10" db="EMBL/GenBank/DDBJ databases">
        <authorList>
            <person name="de Groot N.N."/>
        </authorList>
    </citation>
    <scope>NUCLEOTIDE SEQUENCE [LARGE SCALE GENOMIC DNA]</scope>
    <source>
        <strain evidence="2 3">KH2T6</strain>
    </source>
</reference>
<dbReference type="RefSeq" id="WP_074828837.1">
    <property type="nucleotide sequence ID" value="NZ_FOAT01000001.1"/>
</dbReference>
<dbReference type="EMBL" id="FOAT01000001">
    <property type="protein sequence ID" value="SEK28365.1"/>
    <property type="molecule type" value="Genomic_DNA"/>
</dbReference>
<dbReference type="SUPFAM" id="SSF55166">
    <property type="entry name" value="Hedgehog/DD-peptidase"/>
    <property type="match status" value="1"/>
</dbReference>
<dbReference type="AlphaFoldDB" id="A0A1H7FY74"/>
<evidence type="ECO:0000313" key="3">
    <source>
        <dbReference type="Proteomes" id="UP000186015"/>
    </source>
</evidence>
<feature type="domain" description="D-alanyl-D-alanine carboxypeptidase-like core" evidence="1">
    <location>
        <begin position="32"/>
        <end position="165"/>
    </location>
</feature>
<proteinExistence type="predicted"/>
<dbReference type="PANTHER" id="PTHR34385">
    <property type="entry name" value="D-ALANYL-D-ALANINE CARBOXYPEPTIDASE"/>
    <property type="match status" value="1"/>
</dbReference>
<accession>A0A1H7FY74</accession>
<dbReference type="GO" id="GO:0006508">
    <property type="term" value="P:proteolysis"/>
    <property type="evidence" value="ECO:0007669"/>
    <property type="project" value="InterPro"/>
</dbReference>
<dbReference type="GO" id="GO:0004180">
    <property type="term" value="F:carboxypeptidase activity"/>
    <property type="evidence" value="ECO:0007669"/>
    <property type="project" value="UniProtKB-KW"/>
</dbReference>
<keyword evidence="2" id="KW-0121">Carboxypeptidase</keyword>
<dbReference type="Proteomes" id="UP000186015">
    <property type="component" value="Unassembled WGS sequence"/>
</dbReference>
<dbReference type="CDD" id="cd14852">
    <property type="entry name" value="LD-carboxypeptidase"/>
    <property type="match status" value="1"/>
</dbReference>
<dbReference type="PANTHER" id="PTHR34385:SF1">
    <property type="entry name" value="PEPTIDOGLYCAN L-ALANYL-D-GLUTAMATE ENDOPEPTIDASE CWLK"/>
    <property type="match status" value="1"/>
</dbReference>
<organism evidence="2 3">
    <name type="scientific">Ruminococcus albus</name>
    <dbReference type="NCBI Taxonomy" id="1264"/>
    <lineage>
        <taxon>Bacteria</taxon>
        <taxon>Bacillati</taxon>
        <taxon>Bacillota</taxon>
        <taxon>Clostridia</taxon>
        <taxon>Eubacteriales</taxon>
        <taxon>Oscillospiraceae</taxon>
        <taxon>Ruminococcus</taxon>
    </lineage>
</organism>
<dbReference type="OrthoDB" id="9792074at2"/>
<dbReference type="Gene3D" id="3.30.1380.10">
    <property type="match status" value="1"/>
</dbReference>
<keyword evidence="2" id="KW-0645">Protease</keyword>
<dbReference type="InterPro" id="IPR009045">
    <property type="entry name" value="Zn_M74/Hedgehog-like"/>
</dbReference>
<evidence type="ECO:0000313" key="2">
    <source>
        <dbReference type="EMBL" id="SEK28365.1"/>
    </source>
</evidence>
<sequence length="193" mass="21797">MDYLILVNKFEPIPPGWADNLKLRKAGGKLFEEKTAIALEKLLKEAKSDGIGIEVISGYRSDDYQQMLWEKEINRHMGCGMNYASAVAETGKTLALPGCSEHGTGLAADLGTSGADDIEPDFHKNAEGKWLSRKASKFGFILRYPRMKEHITGIDFEPWHYRYVGRRPAEIITESGICLEEFLHFYSNKYTLC</sequence>
<keyword evidence="2" id="KW-0378">Hydrolase</keyword>
<evidence type="ECO:0000259" key="1">
    <source>
        <dbReference type="Pfam" id="PF02557"/>
    </source>
</evidence>
<dbReference type="Pfam" id="PF02557">
    <property type="entry name" value="VanY"/>
    <property type="match status" value="1"/>
</dbReference>
<protein>
    <submittedName>
        <fullName evidence="2">D-alanyl-D-alanine carboxypeptidase</fullName>
    </submittedName>
</protein>
<dbReference type="InterPro" id="IPR058193">
    <property type="entry name" value="VanY/YodJ_core_dom"/>
</dbReference>
<dbReference type="InterPro" id="IPR052179">
    <property type="entry name" value="DD-CPase-like"/>
</dbReference>